<sequence length="100" mass="11138">MRCSPRSPSPVLAERLACCYHVAASGRRERETWFLGQERVNVHLSVEAFDNLSGGESSLFFVDLPAEAGGGRTRPLTLQRQAFECVPGGTLRWHPQHLCE</sequence>
<accession>A0A9N7ULL8</accession>
<evidence type="ECO:0000313" key="2">
    <source>
        <dbReference type="Proteomes" id="UP001153269"/>
    </source>
</evidence>
<protein>
    <submittedName>
        <fullName evidence="1">Uncharacterized protein</fullName>
    </submittedName>
</protein>
<comment type="caution">
    <text evidence="1">The sequence shown here is derived from an EMBL/GenBank/DDBJ whole genome shotgun (WGS) entry which is preliminary data.</text>
</comment>
<gene>
    <name evidence="1" type="ORF">PLEPLA_LOCUS21144</name>
</gene>
<organism evidence="1 2">
    <name type="scientific">Pleuronectes platessa</name>
    <name type="common">European plaice</name>
    <dbReference type="NCBI Taxonomy" id="8262"/>
    <lineage>
        <taxon>Eukaryota</taxon>
        <taxon>Metazoa</taxon>
        <taxon>Chordata</taxon>
        <taxon>Craniata</taxon>
        <taxon>Vertebrata</taxon>
        <taxon>Euteleostomi</taxon>
        <taxon>Actinopterygii</taxon>
        <taxon>Neopterygii</taxon>
        <taxon>Teleostei</taxon>
        <taxon>Neoteleostei</taxon>
        <taxon>Acanthomorphata</taxon>
        <taxon>Carangaria</taxon>
        <taxon>Pleuronectiformes</taxon>
        <taxon>Pleuronectoidei</taxon>
        <taxon>Pleuronectidae</taxon>
        <taxon>Pleuronectes</taxon>
    </lineage>
</organism>
<dbReference type="Proteomes" id="UP001153269">
    <property type="component" value="Unassembled WGS sequence"/>
</dbReference>
<evidence type="ECO:0000313" key="1">
    <source>
        <dbReference type="EMBL" id="CAB1433056.1"/>
    </source>
</evidence>
<proteinExistence type="predicted"/>
<reference evidence="1" key="1">
    <citation type="submission" date="2020-03" db="EMBL/GenBank/DDBJ databases">
        <authorList>
            <person name="Weist P."/>
        </authorList>
    </citation>
    <scope>NUCLEOTIDE SEQUENCE</scope>
</reference>
<name>A0A9N7ULL8_PLEPL</name>
<keyword evidence="2" id="KW-1185">Reference proteome</keyword>
<dbReference type="EMBL" id="CADEAL010001513">
    <property type="protein sequence ID" value="CAB1433056.1"/>
    <property type="molecule type" value="Genomic_DNA"/>
</dbReference>
<dbReference type="AlphaFoldDB" id="A0A9N7ULL8"/>